<evidence type="ECO:0000313" key="3">
    <source>
        <dbReference type="Proteomes" id="UP000248423"/>
    </source>
</evidence>
<dbReference type="EMBL" id="KZ826333">
    <property type="protein sequence ID" value="PYI08673.1"/>
    <property type="molecule type" value="Genomic_DNA"/>
</dbReference>
<feature type="region of interest" description="Disordered" evidence="1">
    <location>
        <begin position="1"/>
        <end position="26"/>
    </location>
</feature>
<name>A0A319FKM5_ASPSB</name>
<dbReference type="Proteomes" id="UP000248423">
    <property type="component" value="Unassembled WGS sequence"/>
</dbReference>
<dbReference type="VEuPathDB" id="FungiDB:BO78DRAFT_395533"/>
<feature type="compositionally biased region" description="Polar residues" evidence="1">
    <location>
        <begin position="10"/>
        <end position="24"/>
    </location>
</feature>
<organism evidence="2 3">
    <name type="scientific">Aspergillus sclerotiicarbonarius (strain CBS 121057 / IBT 28362)</name>
    <dbReference type="NCBI Taxonomy" id="1448318"/>
    <lineage>
        <taxon>Eukaryota</taxon>
        <taxon>Fungi</taxon>
        <taxon>Dikarya</taxon>
        <taxon>Ascomycota</taxon>
        <taxon>Pezizomycotina</taxon>
        <taxon>Eurotiomycetes</taxon>
        <taxon>Eurotiomycetidae</taxon>
        <taxon>Eurotiales</taxon>
        <taxon>Aspergillaceae</taxon>
        <taxon>Aspergillus</taxon>
        <taxon>Aspergillus subgen. Circumdati</taxon>
    </lineage>
</organism>
<protein>
    <submittedName>
        <fullName evidence="2">Uncharacterized protein</fullName>
    </submittedName>
</protein>
<dbReference type="OrthoDB" id="5234589at2759"/>
<reference evidence="2 3" key="1">
    <citation type="submission" date="2018-02" db="EMBL/GenBank/DDBJ databases">
        <title>The genomes of Aspergillus section Nigri reveals drivers in fungal speciation.</title>
        <authorList>
            <consortium name="DOE Joint Genome Institute"/>
            <person name="Vesth T.C."/>
            <person name="Nybo J."/>
            <person name="Theobald S."/>
            <person name="Brandl J."/>
            <person name="Frisvad J.C."/>
            <person name="Nielsen K.F."/>
            <person name="Lyhne E.K."/>
            <person name="Kogle M.E."/>
            <person name="Kuo A."/>
            <person name="Riley R."/>
            <person name="Clum A."/>
            <person name="Nolan M."/>
            <person name="Lipzen A."/>
            <person name="Salamov A."/>
            <person name="Henrissat B."/>
            <person name="Wiebenga A."/>
            <person name="De vries R.P."/>
            <person name="Grigoriev I.V."/>
            <person name="Mortensen U.H."/>
            <person name="Andersen M.R."/>
            <person name="Baker S.E."/>
        </authorList>
    </citation>
    <scope>NUCLEOTIDE SEQUENCE [LARGE SCALE GENOMIC DNA]</scope>
    <source>
        <strain evidence="2 3">CBS 121057</strain>
    </source>
</reference>
<gene>
    <name evidence="2" type="ORF">BO78DRAFT_395533</name>
</gene>
<dbReference type="AlphaFoldDB" id="A0A319FKM5"/>
<proteinExistence type="predicted"/>
<accession>A0A319FKM5</accession>
<evidence type="ECO:0000313" key="2">
    <source>
        <dbReference type="EMBL" id="PYI08673.1"/>
    </source>
</evidence>
<evidence type="ECO:0000256" key="1">
    <source>
        <dbReference type="SAM" id="MobiDB-lite"/>
    </source>
</evidence>
<keyword evidence="3" id="KW-1185">Reference proteome</keyword>
<sequence length="79" mass="8718">MDATLPDSKAITNTQIDQSATPESNVEKAKLQVVEIDFSKPQPGENLNVFWKPARAIIRQKAQDWLDYSSNPAVEGTSS</sequence>